<dbReference type="InterPro" id="IPR022789">
    <property type="entry name" value="ParD"/>
</dbReference>
<evidence type="ECO:0000313" key="4">
    <source>
        <dbReference type="Proteomes" id="UP000019141"/>
    </source>
</evidence>
<dbReference type="PATRIC" id="fig|1429438.4.peg.8183"/>
<accession>W4L4V8</accession>
<dbReference type="EMBL" id="AZHW01001527">
    <property type="protein sequence ID" value="ETW92341.1"/>
    <property type="molecule type" value="Genomic_DNA"/>
</dbReference>
<gene>
    <name evidence="3" type="ORF">ETSY1_44095</name>
</gene>
<protein>
    <submittedName>
        <fullName evidence="3">Addiction module antitoxin</fullName>
    </submittedName>
</protein>
<dbReference type="InterPro" id="IPR038296">
    <property type="entry name" value="ParD_sf"/>
</dbReference>
<proteinExistence type="inferred from homology"/>
<dbReference type="Gene3D" id="6.10.10.120">
    <property type="entry name" value="Antitoxin ParD1-like"/>
    <property type="match status" value="1"/>
</dbReference>
<keyword evidence="4" id="KW-1185">Reference proteome</keyword>
<evidence type="ECO:0000256" key="1">
    <source>
        <dbReference type="ARBA" id="ARBA00008580"/>
    </source>
</evidence>
<dbReference type="Proteomes" id="UP000019141">
    <property type="component" value="Unassembled WGS sequence"/>
</dbReference>
<reference evidence="3 4" key="1">
    <citation type="journal article" date="2014" name="Nature">
        <title>An environmental bacterial taxon with a large and distinct metabolic repertoire.</title>
        <authorList>
            <person name="Wilson M.C."/>
            <person name="Mori T."/>
            <person name="Ruckert C."/>
            <person name="Uria A.R."/>
            <person name="Helf M.J."/>
            <person name="Takada K."/>
            <person name="Gernert C."/>
            <person name="Steffens U.A."/>
            <person name="Heycke N."/>
            <person name="Schmitt S."/>
            <person name="Rinke C."/>
            <person name="Helfrich E.J."/>
            <person name="Brachmann A.O."/>
            <person name="Gurgui C."/>
            <person name="Wakimoto T."/>
            <person name="Kracht M."/>
            <person name="Crusemann M."/>
            <person name="Hentschel U."/>
            <person name="Abe I."/>
            <person name="Matsunaga S."/>
            <person name="Kalinowski J."/>
            <person name="Takeyama H."/>
            <person name="Piel J."/>
        </authorList>
    </citation>
    <scope>NUCLEOTIDE SEQUENCE [LARGE SCALE GENOMIC DNA]</scope>
    <source>
        <strain evidence="4">TSY1</strain>
    </source>
</reference>
<dbReference type="SUPFAM" id="SSF47598">
    <property type="entry name" value="Ribbon-helix-helix"/>
    <property type="match status" value="1"/>
</dbReference>
<dbReference type="NCBIfam" id="TIGR02606">
    <property type="entry name" value="antidote_CC2985"/>
    <property type="match status" value="1"/>
</dbReference>
<keyword evidence="2" id="KW-1277">Toxin-antitoxin system</keyword>
<dbReference type="AlphaFoldDB" id="W4L4V8"/>
<dbReference type="PANTHER" id="PTHR36582">
    <property type="entry name" value="ANTITOXIN PARD"/>
    <property type="match status" value="1"/>
</dbReference>
<dbReference type="Pfam" id="PF03693">
    <property type="entry name" value="ParD_antitoxin"/>
    <property type="match status" value="1"/>
</dbReference>
<comment type="caution">
    <text evidence="3">The sequence shown here is derived from an EMBL/GenBank/DDBJ whole genome shotgun (WGS) entry which is preliminary data.</text>
</comment>
<dbReference type="PANTHER" id="PTHR36582:SF2">
    <property type="entry name" value="ANTITOXIN PARD"/>
    <property type="match status" value="1"/>
</dbReference>
<evidence type="ECO:0000256" key="2">
    <source>
        <dbReference type="ARBA" id="ARBA00022649"/>
    </source>
</evidence>
<dbReference type="InterPro" id="IPR010985">
    <property type="entry name" value="Ribbon_hlx_hlx"/>
</dbReference>
<organism evidence="3 4">
    <name type="scientific">Entotheonella factor</name>
    <dbReference type="NCBI Taxonomy" id="1429438"/>
    <lineage>
        <taxon>Bacteria</taxon>
        <taxon>Pseudomonadati</taxon>
        <taxon>Nitrospinota/Tectimicrobiota group</taxon>
        <taxon>Candidatus Tectimicrobiota</taxon>
        <taxon>Candidatus Entotheonellia</taxon>
        <taxon>Candidatus Entotheonellales</taxon>
        <taxon>Candidatus Entotheonellaceae</taxon>
        <taxon>Candidatus Entotheonella</taxon>
    </lineage>
</organism>
<dbReference type="GO" id="GO:0006355">
    <property type="term" value="P:regulation of DNA-templated transcription"/>
    <property type="evidence" value="ECO:0007669"/>
    <property type="project" value="InterPro"/>
</dbReference>
<name>W4L4V8_ENTF1</name>
<comment type="similarity">
    <text evidence="1">Belongs to the ParD antitoxin family.</text>
</comment>
<dbReference type="HOGENOM" id="CLU_144805_3_1_7"/>
<dbReference type="CDD" id="cd22231">
    <property type="entry name" value="RHH_NikR_HicB-like"/>
    <property type="match status" value="1"/>
</dbReference>
<evidence type="ECO:0000313" key="3">
    <source>
        <dbReference type="EMBL" id="ETW92341.1"/>
    </source>
</evidence>
<sequence length="80" mass="9271">MTRHTISLPDQMSAYIEGRIRTGQYDNVSEYVRDLIRKDQEQRQQAIAELQTMMKEAKESGISELSGEEIRTQIKKELGL</sequence>